<dbReference type="CTD" id="100302089"/>
<comment type="subcellular location">
    <subcellularLocation>
        <location evidence="1">Secreted</location>
    </subcellularLocation>
</comment>
<dbReference type="FunCoup" id="A0A6J2VGF2">
    <property type="interactions" value="1"/>
</dbReference>
<protein>
    <submittedName>
        <fullName evidence="10">Interferon phi 4</fullName>
    </submittedName>
</protein>
<dbReference type="RefSeq" id="XP_030630923.1">
    <property type="nucleotide sequence ID" value="XM_030775063.1"/>
</dbReference>
<accession>A0A6J2VGF2</accession>
<feature type="chain" id="PRO_5027110698" evidence="8">
    <location>
        <begin position="23"/>
        <end position="152"/>
    </location>
</feature>
<name>A0A6J2VGF2_CHACN</name>
<dbReference type="Pfam" id="PF00143">
    <property type="entry name" value="Interferon"/>
    <property type="match status" value="1"/>
</dbReference>
<keyword evidence="9" id="KW-1185">Reference proteome</keyword>
<evidence type="ECO:0000256" key="5">
    <source>
        <dbReference type="ARBA" id="ARBA00022729"/>
    </source>
</evidence>
<keyword evidence="5 8" id="KW-0732">Signal</keyword>
<keyword evidence="4" id="KW-0964">Secreted</keyword>
<dbReference type="OrthoDB" id="8924072at2759"/>
<evidence type="ECO:0000256" key="3">
    <source>
        <dbReference type="ARBA" id="ARBA00022514"/>
    </source>
</evidence>
<evidence type="ECO:0000256" key="7">
    <source>
        <dbReference type="ARBA" id="ARBA00023157"/>
    </source>
</evidence>
<dbReference type="Proteomes" id="UP000504632">
    <property type="component" value="Chromosome 5"/>
</dbReference>
<dbReference type="Gene3D" id="1.20.1250.10">
    <property type="match status" value="1"/>
</dbReference>
<evidence type="ECO:0000256" key="1">
    <source>
        <dbReference type="ARBA" id="ARBA00004613"/>
    </source>
</evidence>
<keyword evidence="3" id="KW-0202">Cytokine</keyword>
<proteinExistence type="inferred from homology"/>
<dbReference type="InterPro" id="IPR009079">
    <property type="entry name" value="4_helix_cytokine-like_core"/>
</dbReference>
<dbReference type="PROSITE" id="PS51257">
    <property type="entry name" value="PROKAR_LIPOPROTEIN"/>
    <property type="match status" value="1"/>
</dbReference>
<dbReference type="GeneID" id="115812578"/>
<evidence type="ECO:0000256" key="6">
    <source>
        <dbReference type="ARBA" id="ARBA00023118"/>
    </source>
</evidence>
<evidence type="ECO:0000313" key="9">
    <source>
        <dbReference type="Proteomes" id="UP000504632"/>
    </source>
</evidence>
<dbReference type="InParanoid" id="A0A6J2VGF2"/>
<dbReference type="AlphaFoldDB" id="A0A6J2VGF2"/>
<dbReference type="GO" id="GO:0043330">
    <property type="term" value="P:response to exogenous dsRNA"/>
    <property type="evidence" value="ECO:0007669"/>
    <property type="project" value="TreeGrafter"/>
</dbReference>
<evidence type="ECO:0000256" key="8">
    <source>
        <dbReference type="SAM" id="SignalP"/>
    </source>
</evidence>
<dbReference type="PANTHER" id="PTHR11691:SF73">
    <property type="entry name" value="INTERFERON BETA"/>
    <property type="match status" value="1"/>
</dbReference>
<comment type="similarity">
    <text evidence="2">Belongs to the alpha/beta interferon family.</text>
</comment>
<dbReference type="PANTHER" id="PTHR11691">
    <property type="entry name" value="TYPE I INTERFERON"/>
    <property type="match status" value="1"/>
</dbReference>
<dbReference type="GO" id="GO:0006955">
    <property type="term" value="P:immune response"/>
    <property type="evidence" value="ECO:0007669"/>
    <property type="project" value="UniProtKB-ARBA"/>
</dbReference>
<evidence type="ECO:0000313" key="10">
    <source>
        <dbReference type="RefSeq" id="XP_030630923.1"/>
    </source>
</evidence>
<evidence type="ECO:0000256" key="4">
    <source>
        <dbReference type="ARBA" id="ARBA00022525"/>
    </source>
</evidence>
<reference evidence="10" key="1">
    <citation type="submission" date="2025-08" db="UniProtKB">
        <authorList>
            <consortium name="RefSeq"/>
        </authorList>
    </citation>
    <scope>IDENTIFICATION</scope>
</reference>
<keyword evidence="7" id="KW-1015">Disulfide bond</keyword>
<dbReference type="SUPFAM" id="SSF47266">
    <property type="entry name" value="4-helical cytokines"/>
    <property type="match status" value="1"/>
</dbReference>
<feature type="signal peptide" evidence="8">
    <location>
        <begin position="1"/>
        <end position="22"/>
    </location>
</feature>
<organism evidence="9 10">
    <name type="scientific">Chanos chanos</name>
    <name type="common">Milkfish</name>
    <name type="synonym">Mugil chanos</name>
    <dbReference type="NCBI Taxonomy" id="29144"/>
    <lineage>
        <taxon>Eukaryota</taxon>
        <taxon>Metazoa</taxon>
        <taxon>Chordata</taxon>
        <taxon>Craniata</taxon>
        <taxon>Vertebrata</taxon>
        <taxon>Euteleostomi</taxon>
        <taxon>Actinopterygii</taxon>
        <taxon>Neopterygii</taxon>
        <taxon>Teleostei</taxon>
        <taxon>Ostariophysi</taxon>
        <taxon>Gonorynchiformes</taxon>
        <taxon>Chanidae</taxon>
        <taxon>Chanos</taxon>
    </lineage>
</organism>
<dbReference type="GO" id="GO:0005615">
    <property type="term" value="C:extracellular space"/>
    <property type="evidence" value="ECO:0007669"/>
    <property type="project" value="UniProtKB-KW"/>
</dbReference>
<dbReference type="GO" id="GO:0005126">
    <property type="term" value="F:cytokine receptor binding"/>
    <property type="evidence" value="ECO:0007669"/>
    <property type="project" value="InterPro"/>
</dbReference>
<keyword evidence="6" id="KW-0051">Antiviral defense</keyword>
<dbReference type="GO" id="GO:0005125">
    <property type="term" value="F:cytokine activity"/>
    <property type="evidence" value="ECO:0007669"/>
    <property type="project" value="UniProtKB-KW"/>
</dbReference>
<gene>
    <name evidence="10" type="primary">ifnphi4</name>
</gene>
<sequence length="152" mass="18119">MDKRLTRIYFVLLLCCQNLTLGCRWINHKFKQYNAECLDLLKEMPEKQIRFVIQALEEITQLFDKDMDSVSWDEDKIDTFLNVLGQQVSGLKSCVHRQVRKNNKLQLYFERLRNHTLQLMGDNIQGWEFVQTQVMRHLRMLESLPAVNSRVS</sequence>
<dbReference type="GO" id="GO:0051607">
    <property type="term" value="P:defense response to virus"/>
    <property type="evidence" value="ECO:0007669"/>
    <property type="project" value="UniProtKB-KW"/>
</dbReference>
<dbReference type="InterPro" id="IPR000471">
    <property type="entry name" value="Interferon_alpha/beta/delta"/>
</dbReference>
<evidence type="ECO:0000256" key="2">
    <source>
        <dbReference type="ARBA" id="ARBA00011033"/>
    </source>
</evidence>